<accession>A0A9X3K859</accession>
<feature type="domain" description="HTH cro/C1-type" evidence="1">
    <location>
        <begin position="7"/>
        <end position="61"/>
    </location>
</feature>
<protein>
    <submittedName>
        <fullName evidence="2">Helix-turn-helix transcriptional regulator</fullName>
    </submittedName>
</protein>
<dbReference type="PROSITE" id="PS50943">
    <property type="entry name" value="HTH_CROC1"/>
    <property type="match status" value="1"/>
</dbReference>
<dbReference type="Pfam" id="PF01381">
    <property type="entry name" value="HTH_3"/>
    <property type="match status" value="1"/>
</dbReference>
<reference evidence="2" key="1">
    <citation type="submission" date="2022-12" db="EMBL/GenBank/DDBJ databases">
        <title>Genome of R. gnavus strain RSHDN_123.</title>
        <authorList>
            <person name="Abdugheni R."/>
        </authorList>
    </citation>
    <scope>NUCLEOTIDE SEQUENCE</scope>
    <source>
        <strain evidence="2">RSHDN_123</strain>
    </source>
</reference>
<proteinExistence type="predicted"/>
<dbReference type="CDD" id="cd00093">
    <property type="entry name" value="HTH_XRE"/>
    <property type="match status" value="1"/>
</dbReference>
<dbReference type="InterPro" id="IPR001387">
    <property type="entry name" value="Cro/C1-type_HTH"/>
</dbReference>
<evidence type="ECO:0000313" key="2">
    <source>
        <dbReference type="EMBL" id="MCZ7692873.1"/>
    </source>
</evidence>
<dbReference type="EMBL" id="JAPZED010000002">
    <property type="protein sequence ID" value="MCZ7692873.1"/>
    <property type="molecule type" value="Genomic_DNA"/>
</dbReference>
<evidence type="ECO:0000313" key="3">
    <source>
        <dbReference type="Proteomes" id="UP001148455"/>
    </source>
</evidence>
<organism evidence="2 3">
    <name type="scientific">Mediterraneibacter gnavus</name>
    <name type="common">Ruminococcus gnavus</name>
    <dbReference type="NCBI Taxonomy" id="33038"/>
    <lineage>
        <taxon>Bacteria</taxon>
        <taxon>Bacillati</taxon>
        <taxon>Bacillota</taxon>
        <taxon>Clostridia</taxon>
        <taxon>Lachnospirales</taxon>
        <taxon>Lachnospiraceae</taxon>
        <taxon>Mediterraneibacter</taxon>
    </lineage>
</organism>
<dbReference type="InterPro" id="IPR010982">
    <property type="entry name" value="Lambda_DNA-bd_dom_sf"/>
</dbReference>
<dbReference type="Proteomes" id="UP001148455">
    <property type="component" value="Unassembled WGS sequence"/>
</dbReference>
<dbReference type="AlphaFoldDB" id="A0A9X3K859"/>
<comment type="caution">
    <text evidence="2">The sequence shown here is derived from an EMBL/GenBank/DDBJ whole genome shotgun (WGS) entry which is preliminary data.</text>
</comment>
<dbReference type="RefSeq" id="WP_269762377.1">
    <property type="nucleotide sequence ID" value="NZ_JAPZEC010000002.1"/>
</dbReference>
<dbReference type="Gene3D" id="1.10.260.40">
    <property type="entry name" value="lambda repressor-like DNA-binding domains"/>
    <property type="match status" value="1"/>
</dbReference>
<dbReference type="GO" id="GO:0003677">
    <property type="term" value="F:DNA binding"/>
    <property type="evidence" value="ECO:0007669"/>
    <property type="project" value="InterPro"/>
</dbReference>
<sequence length="175" mass="19602">MTIGEKIKCFRTLNHMTQKSLGEACGIGEATIRKYELGIRNPKQEQIRKIAKALHIGENLLMDLPFSSIDIATVGDAMALFLLLEERLGVSYTAYKTLDGTSLDPTTISIKFDNNDFNHLLAKWIYESEISKNQKALTDANADRNSTELKDKINNLSKAIAEETKLRLISDKTPL</sequence>
<name>A0A9X3K859_MEDGN</name>
<gene>
    <name evidence="2" type="ORF">O8D18_02280</name>
</gene>
<dbReference type="SUPFAM" id="SSF47413">
    <property type="entry name" value="lambda repressor-like DNA-binding domains"/>
    <property type="match status" value="1"/>
</dbReference>
<evidence type="ECO:0000259" key="1">
    <source>
        <dbReference type="PROSITE" id="PS50943"/>
    </source>
</evidence>
<dbReference type="SMART" id="SM00530">
    <property type="entry name" value="HTH_XRE"/>
    <property type="match status" value="1"/>
</dbReference>